<dbReference type="EMBL" id="BGPR01003717">
    <property type="protein sequence ID" value="GBM91594.1"/>
    <property type="molecule type" value="Genomic_DNA"/>
</dbReference>
<reference evidence="1 2" key="1">
    <citation type="journal article" date="2019" name="Sci. Rep.">
        <title>Orb-weaving spider Araneus ventricosus genome elucidates the spidroin gene catalogue.</title>
        <authorList>
            <person name="Kono N."/>
            <person name="Nakamura H."/>
            <person name="Ohtoshi R."/>
            <person name="Moran D.A.P."/>
            <person name="Shinohara A."/>
            <person name="Yoshida Y."/>
            <person name="Fujiwara M."/>
            <person name="Mori M."/>
            <person name="Tomita M."/>
            <person name="Arakawa K."/>
        </authorList>
    </citation>
    <scope>NUCLEOTIDE SEQUENCE [LARGE SCALE GENOMIC DNA]</scope>
</reference>
<evidence type="ECO:0000313" key="2">
    <source>
        <dbReference type="Proteomes" id="UP000499080"/>
    </source>
</evidence>
<evidence type="ECO:0000313" key="1">
    <source>
        <dbReference type="EMBL" id="GBM91594.1"/>
    </source>
</evidence>
<sequence>MIADYCWMLQRDNPCKVHKRKIVTRTIEIQQLLTSYALIHALLPSQEIKHNCDSIAMQCLQHSVVPSNDDVHESLKALPRLEDFPLMWKRFKSILAYVLRYQIDFGLYSAQTDKSEYSTAMIRLKQNFRMPSQQFPSSYDHGSRLRGSSLNGWYAGIMQDANIQPFLTSYDMIHALLPSQETRHNSDSNAMRLQIKKQKSAKVTFTDS</sequence>
<dbReference type="AlphaFoldDB" id="A0A4Y2JNT8"/>
<organism evidence="1 2">
    <name type="scientific">Araneus ventricosus</name>
    <name type="common">Orbweaver spider</name>
    <name type="synonym">Epeira ventricosa</name>
    <dbReference type="NCBI Taxonomy" id="182803"/>
    <lineage>
        <taxon>Eukaryota</taxon>
        <taxon>Metazoa</taxon>
        <taxon>Ecdysozoa</taxon>
        <taxon>Arthropoda</taxon>
        <taxon>Chelicerata</taxon>
        <taxon>Arachnida</taxon>
        <taxon>Araneae</taxon>
        <taxon>Araneomorphae</taxon>
        <taxon>Entelegynae</taxon>
        <taxon>Araneoidea</taxon>
        <taxon>Araneidae</taxon>
        <taxon>Araneus</taxon>
    </lineage>
</organism>
<accession>A0A4Y2JNT8</accession>
<protein>
    <submittedName>
        <fullName evidence="1">Uncharacterized protein</fullName>
    </submittedName>
</protein>
<dbReference type="Proteomes" id="UP000499080">
    <property type="component" value="Unassembled WGS sequence"/>
</dbReference>
<keyword evidence="2" id="KW-1185">Reference proteome</keyword>
<name>A0A4Y2JNT8_ARAVE</name>
<comment type="caution">
    <text evidence="1">The sequence shown here is derived from an EMBL/GenBank/DDBJ whole genome shotgun (WGS) entry which is preliminary data.</text>
</comment>
<proteinExistence type="predicted"/>
<gene>
    <name evidence="1" type="ORF">AVEN_164201_1</name>
</gene>